<dbReference type="GO" id="GO:0016020">
    <property type="term" value="C:membrane"/>
    <property type="evidence" value="ECO:0007669"/>
    <property type="project" value="GOC"/>
</dbReference>
<keyword evidence="3" id="KW-0808">Transferase</keyword>
<dbReference type="GO" id="GO:2001289">
    <property type="term" value="P:lipid X metabolic process"/>
    <property type="evidence" value="ECO:0000318"/>
    <property type="project" value="GO_Central"/>
</dbReference>
<keyword evidence="5" id="KW-0012">Acyltransferase</keyword>
<dbReference type="AlphaFoldDB" id="A0A2K1KQ33"/>
<evidence type="ECO:0000256" key="6">
    <source>
        <dbReference type="SAM" id="MobiDB-lite"/>
    </source>
</evidence>
<reference evidence="8" key="3">
    <citation type="submission" date="2020-12" db="UniProtKB">
        <authorList>
            <consortium name="EnsemblPlants"/>
        </authorList>
    </citation>
    <scope>IDENTIFICATION</scope>
</reference>
<evidence type="ECO:0000256" key="5">
    <source>
        <dbReference type="ARBA" id="ARBA00023315"/>
    </source>
</evidence>
<evidence type="ECO:0008006" key="10">
    <source>
        <dbReference type="Google" id="ProtNLM"/>
    </source>
</evidence>
<dbReference type="NCBIfam" id="NF002060">
    <property type="entry name" value="PRK00892.1"/>
    <property type="match status" value="1"/>
</dbReference>
<evidence type="ECO:0000313" key="8">
    <source>
        <dbReference type="EnsemblPlants" id="PAC:32921446.CDS.1"/>
    </source>
</evidence>
<evidence type="ECO:0000313" key="9">
    <source>
        <dbReference type="Proteomes" id="UP000006727"/>
    </source>
</evidence>
<dbReference type="FunCoup" id="A0A2K1KQ33">
    <property type="interactions" value="392"/>
</dbReference>
<dbReference type="Gramene" id="Pp3c4_25780V3.1">
    <property type="protein sequence ID" value="PAC:32921446.CDS.1"/>
    <property type="gene ID" value="Pp3c4_25780"/>
</dbReference>
<proteinExistence type="predicted"/>
<dbReference type="GeneID" id="112281647"/>
<dbReference type="Pfam" id="PF00132">
    <property type="entry name" value="Hexapep"/>
    <property type="match status" value="1"/>
</dbReference>
<evidence type="ECO:0000256" key="1">
    <source>
        <dbReference type="ARBA" id="ARBA00022516"/>
    </source>
</evidence>
<sequence>MMRVMSLARRALYSTHPLPSAPGSFTKILPGQCAVGFSYSHARIRVRSPCPGGIRRKSTYEGFRCEVEGRKAEYVKWQSGGGTVHSQAEVHSSVVVEHGAFVDSNAHVEANAHISAGCIVGPGVSVGESTILGYNVVLQNCSVGASCILHPGVCIGQDGFGFLENSSGEIVKKPQLLRVQIGNHVEIGANTCIDRGSWRDTTVGDHTKIDNLVQIGHNAVIGRGCMLCGQVGIAGSATLGDYVVIGGKAGVVDHISVTSRVRIAAKSGVMSNIDIPGDYAGFPAVPVGEWRKQMVTLRKMGRPVKKPPTEPAGGEKSSTEDH</sequence>
<dbReference type="NCBIfam" id="TIGR01853">
    <property type="entry name" value="lipid_A_lpxD"/>
    <property type="match status" value="1"/>
</dbReference>
<dbReference type="InterPro" id="IPR007691">
    <property type="entry name" value="LpxD"/>
</dbReference>
<dbReference type="GO" id="GO:0009245">
    <property type="term" value="P:lipid A biosynthetic process"/>
    <property type="evidence" value="ECO:0007669"/>
    <property type="project" value="UniProtKB-KW"/>
</dbReference>
<dbReference type="EnsemblPlants" id="Pp3c4_25780V3.1">
    <property type="protein sequence ID" value="PAC:32921446.CDS.1"/>
    <property type="gene ID" value="Pp3c4_25780"/>
</dbReference>
<gene>
    <name evidence="8" type="primary">LOC112281647</name>
    <name evidence="7" type="ORF">PHYPA_006758</name>
</gene>
<dbReference type="EnsemblPlants" id="Pp3c4_25780V3.2">
    <property type="protein sequence ID" value="PAC:32921447.CDS.1"/>
    <property type="gene ID" value="Pp3c4_25780"/>
</dbReference>
<name>A0A2K1KQ33_PHYPA</name>
<reference evidence="7 9" key="2">
    <citation type="journal article" date="2018" name="Plant J.">
        <title>The Physcomitrella patens chromosome-scale assembly reveals moss genome structure and evolution.</title>
        <authorList>
            <person name="Lang D."/>
            <person name="Ullrich K.K."/>
            <person name="Murat F."/>
            <person name="Fuchs J."/>
            <person name="Jenkins J."/>
            <person name="Haas F.B."/>
            <person name="Piednoel M."/>
            <person name="Gundlach H."/>
            <person name="Van Bel M."/>
            <person name="Meyberg R."/>
            <person name="Vives C."/>
            <person name="Morata J."/>
            <person name="Symeonidi A."/>
            <person name="Hiss M."/>
            <person name="Muchero W."/>
            <person name="Kamisugi Y."/>
            <person name="Saleh O."/>
            <person name="Blanc G."/>
            <person name="Decker E.L."/>
            <person name="van Gessel N."/>
            <person name="Grimwood J."/>
            <person name="Hayes R.D."/>
            <person name="Graham S.W."/>
            <person name="Gunter L.E."/>
            <person name="McDaniel S.F."/>
            <person name="Hoernstein S.N.W."/>
            <person name="Larsson A."/>
            <person name="Li F.W."/>
            <person name="Perroud P.F."/>
            <person name="Phillips J."/>
            <person name="Ranjan P."/>
            <person name="Rokshar D.S."/>
            <person name="Rothfels C.J."/>
            <person name="Schneider L."/>
            <person name="Shu S."/>
            <person name="Stevenson D.W."/>
            <person name="Thummler F."/>
            <person name="Tillich M."/>
            <person name="Villarreal Aguilar J.C."/>
            <person name="Widiez T."/>
            <person name="Wong G.K."/>
            <person name="Wymore A."/>
            <person name="Zhang Y."/>
            <person name="Zimmer A.D."/>
            <person name="Quatrano R.S."/>
            <person name="Mayer K.F.X."/>
            <person name="Goodstein D."/>
            <person name="Casacuberta J.M."/>
            <person name="Vandepoele K."/>
            <person name="Reski R."/>
            <person name="Cuming A.C."/>
            <person name="Tuskan G.A."/>
            <person name="Maumus F."/>
            <person name="Salse J."/>
            <person name="Schmutz J."/>
            <person name="Rensing S.A."/>
        </authorList>
    </citation>
    <scope>NUCLEOTIDE SEQUENCE [LARGE SCALE GENOMIC DNA]</scope>
    <source>
        <strain evidence="8 9">cv. Gransden 2004</strain>
    </source>
</reference>
<dbReference type="PANTHER" id="PTHR43378">
    <property type="entry name" value="UDP-3-O-ACYLGLUCOSAMINE N-ACYLTRANSFERASE"/>
    <property type="match status" value="1"/>
</dbReference>
<dbReference type="RefSeq" id="XP_024374171.1">
    <property type="nucleotide sequence ID" value="XM_024518403.2"/>
</dbReference>
<dbReference type="GO" id="GO:0016410">
    <property type="term" value="F:N-acyltransferase activity"/>
    <property type="evidence" value="ECO:0007669"/>
    <property type="project" value="InterPro"/>
</dbReference>
<dbReference type="PROSITE" id="PS00101">
    <property type="entry name" value="HEXAPEP_TRANSFERASES"/>
    <property type="match status" value="1"/>
</dbReference>
<keyword evidence="4" id="KW-0443">Lipid metabolism</keyword>
<dbReference type="InterPro" id="IPR018357">
    <property type="entry name" value="Hexapep_transf_CS"/>
</dbReference>
<evidence type="ECO:0000256" key="4">
    <source>
        <dbReference type="ARBA" id="ARBA00023098"/>
    </source>
</evidence>
<organism evidence="7">
    <name type="scientific">Physcomitrium patens</name>
    <name type="common">Spreading-leaved earth moss</name>
    <name type="synonym">Physcomitrella patens</name>
    <dbReference type="NCBI Taxonomy" id="3218"/>
    <lineage>
        <taxon>Eukaryota</taxon>
        <taxon>Viridiplantae</taxon>
        <taxon>Streptophyta</taxon>
        <taxon>Embryophyta</taxon>
        <taxon>Bryophyta</taxon>
        <taxon>Bryophytina</taxon>
        <taxon>Bryopsida</taxon>
        <taxon>Funariidae</taxon>
        <taxon>Funariales</taxon>
        <taxon>Funariaceae</taxon>
        <taxon>Physcomitrium</taxon>
    </lineage>
</organism>
<reference evidence="7 9" key="1">
    <citation type="journal article" date="2008" name="Science">
        <title>The Physcomitrella genome reveals evolutionary insights into the conquest of land by plants.</title>
        <authorList>
            <person name="Rensing S."/>
            <person name="Lang D."/>
            <person name="Zimmer A."/>
            <person name="Terry A."/>
            <person name="Salamov A."/>
            <person name="Shapiro H."/>
            <person name="Nishiyama T."/>
            <person name="Perroud P.-F."/>
            <person name="Lindquist E."/>
            <person name="Kamisugi Y."/>
            <person name="Tanahashi T."/>
            <person name="Sakakibara K."/>
            <person name="Fujita T."/>
            <person name="Oishi K."/>
            <person name="Shin-I T."/>
            <person name="Kuroki Y."/>
            <person name="Toyoda A."/>
            <person name="Suzuki Y."/>
            <person name="Hashimoto A."/>
            <person name="Yamaguchi K."/>
            <person name="Sugano A."/>
            <person name="Kohara Y."/>
            <person name="Fujiyama A."/>
            <person name="Anterola A."/>
            <person name="Aoki S."/>
            <person name="Ashton N."/>
            <person name="Barbazuk W.B."/>
            <person name="Barker E."/>
            <person name="Bennetzen J."/>
            <person name="Bezanilla M."/>
            <person name="Blankenship R."/>
            <person name="Cho S.H."/>
            <person name="Dutcher S."/>
            <person name="Estelle M."/>
            <person name="Fawcett J.A."/>
            <person name="Gundlach H."/>
            <person name="Hanada K."/>
            <person name="Heyl A."/>
            <person name="Hicks K.A."/>
            <person name="Hugh J."/>
            <person name="Lohr M."/>
            <person name="Mayer K."/>
            <person name="Melkozernov A."/>
            <person name="Murata T."/>
            <person name="Nelson D."/>
            <person name="Pils B."/>
            <person name="Prigge M."/>
            <person name="Reiss B."/>
            <person name="Renner T."/>
            <person name="Rombauts S."/>
            <person name="Rushton P."/>
            <person name="Sanderfoot A."/>
            <person name="Schween G."/>
            <person name="Shiu S.-H."/>
            <person name="Stueber K."/>
            <person name="Theodoulou F.L."/>
            <person name="Tu H."/>
            <person name="Van de Peer Y."/>
            <person name="Verrier P.J."/>
            <person name="Waters E."/>
            <person name="Wood A."/>
            <person name="Yang L."/>
            <person name="Cove D."/>
            <person name="Cuming A."/>
            <person name="Hasebe M."/>
            <person name="Lucas S."/>
            <person name="Mishler D.B."/>
            <person name="Reski R."/>
            <person name="Grigoriev I."/>
            <person name="Quatrano R.S."/>
            <person name="Boore J.L."/>
        </authorList>
    </citation>
    <scope>NUCLEOTIDE SEQUENCE [LARGE SCALE GENOMIC DNA]</scope>
    <source>
        <strain evidence="8 9">cv. Gransden 2004</strain>
    </source>
</reference>
<keyword evidence="9" id="KW-1185">Reference proteome</keyword>
<dbReference type="GO" id="GO:0005739">
    <property type="term" value="C:mitochondrion"/>
    <property type="evidence" value="ECO:0000318"/>
    <property type="project" value="GO_Central"/>
</dbReference>
<dbReference type="InterPro" id="IPR001451">
    <property type="entry name" value="Hexapep"/>
</dbReference>
<dbReference type="STRING" id="3218.A0A2K1KQ33"/>
<evidence type="ECO:0000256" key="3">
    <source>
        <dbReference type="ARBA" id="ARBA00022679"/>
    </source>
</evidence>
<dbReference type="GO" id="GO:0103118">
    <property type="term" value="F:UDP-3-O-[(3R)-3-hydroxyacyl]-glucosamine N-acyltransferase activity"/>
    <property type="evidence" value="ECO:0000318"/>
    <property type="project" value="GO_Central"/>
</dbReference>
<dbReference type="KEGG" id="ppp:112281647"/>
<protein>
    <recommendedName>
        <fullName evidence="10">UDP-3-O-[3-hydroxymyristoyl] glucosamine N-acyltransferase non-repeat region domain-containing protein</fullName>
    </recommendedName>
</protein>
<evidence type="ECO:0000313" key="7">
    <source>
        <dbReference type="EMBL" id="PNR55861.1"/>
    </source>
</evidence>
<accession>A0A2K1KQ33</accession>
<keyword evidence="2" id="KW-0441">Lipid A biosynthesis</keyword>
<dbReference type="Gramene" id="Pp3c4_25780V3.2">
    <property type="protein sequence ID" value="PAC:32921447.CDS.1"/>
    <property type="gene ID" value="Pp3c4_25780"/>
</dbReference>
<dbReference type="SUPFAM" id="SSF51161">
    <property type="entry name" value="Trimeric LpxA-like enzymes"/>
    <property type="match status" value="1"/>
</dbReference>
<dbReference type="Proteomes" id="UP000006727">
    <property type="component" value="Chromosome 4"/>
</dbReference>
<evidence type="ECO:0000256" key="2">
    <source>
        <dbReference type="ARBA" id="ARBA00022556"/>
    </source>
</evidence>
<dbReference type="EMBL" id="ABEU02000004">
    <property type="protein sequence ID" value="PNR55861.1"/>
    <property type="molecule type" value="Genomic_DNA"/>
</dbReference>
<feature type="region of interest" description="Disordered" evidence="6">
    <location>
        <begin position="300"/>
        <end position="322"/>
    </location>
</feature>
<dbReference type="CDD" id="cd03352">
    <property type="entry name" value="LbH_LpxD"/>
    <property type="match status" value="1"/>
</dbReference>
<dbReference type="PANTHER" id="PTHR43378:SF2">
    <property type="entry name" value="UDP-3-O-ACYLGLUCOSAMINE N-ACYLTRANSFERASE 1, MITOCHONDRIAL-RELATED"/>
    <property type="match status" value="1"/>
</dbReference>
<dbReference type="OrthoDB" id="2355at2759"/>
<dbReference type="Gene3D" id="2.160.10.10">
    <property type="entry name" value="Hexapeptide repeat proteins"/>
    <property type="match status" value="1"/>
</dbReference>
<dbReference type="InterPro" id="IPR011004">
    <property type="entry name" value="Trimer_LpxA-like_sf"/>
</dbReference>
<keyword evidence="1" id="KW-0444">Lipid biosynthesis</keyword>